<comment type="caution">
    <text evidence="2">The sequence shown here is derived from an EMBL/GenBank/DDBJ whole genome shotgun (WGS) entry which is preliminary data.</text>
</comment>
<dbReference type="Proteomes" id="UP001500469">
    <property type="component" value="Unassembled WGS sequence"/>
</dbReference>
<protein>
    <recommendedName>
        <fullName evidence="1">DUF5723 domain-containing protein</fullName>
    </recommendedName>
</protein>
<sequence>MSQNFVGAQIDSRMGVQSLTLNPALGTLARTKLDINLLSGSAFAGSDYLSINLSDLGSVVNGFSLEDDVVTNPQPDNNFFGNIDILGPSVLMRLNERSVISLTTRARGFFNLNNIDGDFFEFVTDSETGKVDFNAEMEDISGIGHFWGEISAGYSRILVERSNHSFSAGANLKLLLGAGGAFGDTPQLSASYRSESDMLTTQGDLDYGYSVGFDSQDINFSEIQPGFAIDLGFIYELKGNHTEGKDYKLRAGISVLDIGKVNYHDGYRIEYDMNATISGDEFEEKDFQEVLEDNYVGTERPFEGALGLPTSLQIFLDYGISHRFYLSAQAGVALSQDGDIPVSRVINTATITPRMEMKLLSIYSPISYRQYDAIPSWGLGVRFGPVVIGSGSILTNAISKKSRTADAYVGLKLPIYGRIKEKVKKDKSNDI</sequence>
<evidence type="ECO:0000259" key="1">
    <source>
        <dbReference type="Pfam" id="PF18990"/>
    </source>
</evidence>
<organism evidence="2 3">
    <name type="scientific">Algoriphagus jejuensis</name>
    <dbReference type="NCBI Taxonomy" id="419934"/>
    <lineage>
        <taxon>Bacteria</taxon>
        <taxon>Pseudomonadati</taxon>
        <taxon>Bacteroidota</taxon>
        <taxon>Cytophagia</taxon>
        <taxon>Cytophagales</taxon>
        <taxon>Cyclobacteriaceae</taxon>
        <taxon>Algoriphagus</taxon>
    </lineage>
</organism>
<evidence type="ECO:0000313" key="2">
    <source>
        <dbReference type="EMBL" id="GAA0880223.1"/>
    </source>
</evidence>
<evidence type="ECO:0000313" key="3">
    <source>
        <dbReference type="Proteomes" id="UP001500469"/>
    </source>
</evidence>
<accession>A0ABP3YHM1</accession>
<dbReference type="Pfam" id="PF18990">
    <property type="entry name" value="DUF5723"/>
    <property type="match status" value="1"/>
</dbReference>
<dbReference type="InterPro" id="IPR043781">
    <property type="entry name" value="DUF5723"/>
</dbReference>
<name>A0ABP3YHM1_9BACT</name>
<gene>
    <name evidence="2" type="ORF">GCM10009119_31930</name>
</gene>
<dbReference type="EMBL" id="BAAAFI010000041">
    <property type="protein sequence ID" value="GAA0880223.1"/>
    <property type="molecule type" value="Genomic_DNA"/>
</dbReference>
<reference evidence="3" key="1">
    <citation type="journal article" date="2019" name="Int. J. Syst. Evol. Microbiol.">
        <title>The Global Catalogue of Microorganisms (GCM) 10K type strain sequencing project: providing services to taxonomists for standard genome sequencing and annotation.</title>
        <authorList>
            <consortium name="The Broad Institute Genomics Platform"/>
            <consortium name="The Broad Institute Genome Sequencing Center for Infectious Disease"/>
            <person name="Wu L."/>
            <person name="Ma J."/>
        </authorList>
    </citation>
    <scope>NUCLEOTIDE SEQUENCE [LARGE SCALE GENOMIC DNA]</scope>
    <source>
        <strain evidence="3">JCM 16112</strain>
    </source>
</reference>
<keyword evidence="3" id="KW-1185">Reference proteome</keyword>
<proteinExistence type="predicted"/>
<feature type="domain" description="DUF5723" evidence="1">
    <location>
        <begin position="23"/>
        <end position="390"/>
    </location>
</feature>